<organism evidence="4 5">
    <name type="scientific">Senna tora</name>
    <dbReference type="NCBI Taxonomy" id="362788"/>
    <lineage>
        <taxon>Eukaryota</taxon>
        <taxon>Viridiplantae</taxon>
        <taxon>Streptophyta</taxon>
        <taxon>Embryophyta</taxon>
        <taxon>Tracheophyta</taxon>
        <taxon>Spermatophyta</taxon>
        <taxon>Magnoliopsida</taxon>
        <taxon>eudicotyledons</taxon>
        <taxon>Gunneridae</taxon>
        <taxon>Pentapetalae</taxon>
        <taxon>rosids</taxon>
        <taxon>fabids</taxon>
        <taxon>Fabales</taxon>
        <taxon>Fabaceae</taxon>
        <taxon>Caesalpinioideae</taxon>
        <taxon>Cassia clade</taxon>
        <taxon>Senna</taxon>
    </lineage>
</organism>
<feature type="region of interest" description="Disordered" evidence="2">
    <location>
        <begin position="333"/>
        <end position="371"/>
    </location>
</feature>
<keyword evidence="1" id="KW-0862">Zinc</keyword>
<keyword evidence="1" id="KW-0479">Metal-binding</keyword>
<evidence type="ECO:0000256" key="1">
    <source>
        <dbReference type="PROSITE-ProRule" id="PRU00047"/>
    </source>
</evidence>
<accession>A0A834W3G3</accession>
<keyword evidence="1" id="KW-0863">Zinc-finger</keyword>
<sequence>MGRLGIPNTPSPLYNERNSKESPNTTKSQVLSPETPEKKRKVSLMTENPREIGWYDSSDLDNGEDVEELQESLTLQTPNLDPQPTHAPVVSLEPEFFHANRVFWEKCLVGLLIDSRKFKVIRMQSIIDHYCLTGTFEDPPECGSVGSTLELTSGIPNLSNGGKNRLFARGGERNRLGTNILEKHSVLASRDSNPNPYPLLMGVILRTDVGNYFWIQCHFERIFRICKGCGRIGHLPHDCDCSREQVDVTLDAQRQWIQDQYGNAYGIMVDQAYFIPDARIFKFQPSRRTTHIIALYTRNGYHYRLHRADSVDFYFDPWVPMDAHRNMDPPAQIEVENEESQEPEESLPEQALDTQPDFKYHQHEQVEIPTI</sequence>
<dbReference type="Proteomes" id="UP000634136">
    <property type="component" value="Unassembled WGS sequence"/>
</dbReference>
<gene>
    <name evidence="4" type="ORF">G2W53_040156</name>
</gene>
<dbReference type="AlphaFoldDB" id="A0A834W3G3"/>
<dbReference type="GO" id="GO:0008270">
    <property type="term" value="F:zinc ion binding"/>
    <property type="evidence" value="ECO:0007669"/>
    <property type="project" value="UniProtKB-KW"/>
</dbReference>
<dbReference type="EMBL" id="JAAIUW010000012">
    <property type="protein sequence ID" value="KAF7807995.1"/>
    <property type="molecule type" value="Genomic_DNA"/>
</dbReference>
<evidence type="ECO:0000313" key="4">
    <source>
        <dbReference type="EMBL" id="KAF7807995.1"/>
    </source>
</evidence>
<reference evidence="4" key="1">
    <citation type="submission" date="2020-09" db="EMBL/GenBank/DDBJ databases">
        <title>Genome-Enabled Discovery of Anthraquinone Biosynthesis in Senna tora.</title>
        <authorList>
            <person name="Kang S.-H."/>
            <person name="Pandey R.P."/>
            <person name="Lee C.-M."/>
            <person name="Sim J.-S."/>
            <person name="Jeong J.-T."/>
            <person name="Choi B.-S."/>
            <person name="Jung M."/>
            <person name="Ginzburg D."/>
            <person name="Zhao K."/>
            <person name="Won S.Y."/>
            <person name="Oh T.-J."/>
            <person name="Yu Y."/>
            <person name="Kim N.-H."/>
            <person name="Lee O.R."/>
            <person name="Lee T.-H."/>
            <person name="Bashyal P."/>
            <person name="Kim T.-S."/>
            <person name="Lee W.-H."/>
            <person name="Kawkins C."/>
            <person name="Kim C.-K."/>
            <person name="Kim J.S."/>
            <person name="Ahn B.O."/>
            <person name="Rhee S.Y."/>
            <person name="Sohng J.K."/>
        </authorList>
    </citation>
    <scope>NUCLEOTIDE SEQUENCE</scope>
    <source>
        <tissue evidence="4">Leaf</tissue>
    </source>
</reference>
<evidence type="ECO:0000259" key="3">
    <source>
        <dbReference type="PROSITE" id="PS50158"/>
    </source>
</evidence>
<proteinExistence type="predicted"/>
<comment type="caution">
    <text evidence="4">The sequence shown here is derived from an EMBL/GenBank/DDBJ whole genome shotgun (WGS) entry which is preliminary data.</text>
</comment>
<protein>
    <submittedName>
        <fullName evidence="4">Zinc knuckle CX2CX4HX4C</fullName>
    </submittedName>
</protein>
<feature type="compositionally biased region" description="Acidic residues" evidence="2">
    <location>
        <begin position="335"/>
        <end position="347"/>
    </location>
</feature>
<name>A0A834W3G3_9FABA</name>
<feature type="domain" description="CCHC-type" evidence="3">
    <location>
        <begin position="226"/>
        <end position="239"/>
    </location>
</feature>
<feature type="region of interest" description="Disordered" evidence="2">
    <location>
        <begin position="1"/>
        <end position="46"/>
    </location>
</feature>
<evidence type="ECO:0000313" key="5">
    <source>
        <dbReference type="Proteomes" id="UP000634136"/>
    </source>
</evidence>
<dbReference type="GO" id="GO:0003676">
    <property type="term" value="F:nucleic acid binding"/>
    <property type="evidence" value="ECO:0007669"/>
    <property type="project" value="InterPro"/>
</dbReference>
<dbReference type="PROSITE" id="PS50158">
    <property type="entry name" value="ZF_CCHC"/>
    <property type="match status" value="1"/>
</dbReference>
<feature type="compositionally biased region" description="Basic and acidic residues" evidence="2">
    <location>
        <begin position="356"/>
        <end position="371"/>
    </location>
</feature>
<dbReference type="InterPro" id="IPR001878">
    <property type="entry name" value="Znf_CCHC"/>
</dbReference>
<evidence type="ECO:0000256" key="2">
    <source>
        <dbReference type="SAM" id="MobiDB-lite"/>
    </source>
</evidence>
<feature type="compositionally biased region" description="Polar residues" evidence="2">
    <location>
        <begin position="21"/>
        <end position="32"/>
    </location>
</feature>
<keyword evidence="5" id="KW-1185">Reference proteome</keyword>
<dbReference type="OrthoDB" id="1433777at2759"/>